<proteinExistence type="predicted"/>
<protein>
    <recommendedName>
        <fullName evidence="3">Protein kinase domain-containing protein</fullName>
    </recommendedName>
</protein>
<dbReference type="VEuPathDB" id="FungiDB:CPUR_04394"/>
<reference evidence="1 2" key="1">
    <citation type="journal article" date="2013" name="PLoS Genet.">
        <title>Plant-symbiotic fungi as chemical engineers: Multi-genome analysis of the Clavicipitaceae reveals dynamics of alkaloid loci.</title>
        <authorList>
            <person name="Schardl C.L."/>
            <person name="Young C.A."/>
            <person name="Hesse U."/>
            <person name="Amyotte S.G."/>
            <person name="Andreeva K."/>
            <person name="Calie P.J."/>
            <person name="Fleetwood D.J."/>
            <person name="Haws D.C."/>
            <person name="Moore N."/>
            <person name="Oeser B."/>
            <person name="Panaccione D.G."/>
            <person name="Schweri K.K."/>
            <person name="Voisey C.R."/>
            <person name="Farman M.L."/>
            <person name="Jaromczyk J.W."/>
            <person name="Roe B.A."/>
            <person name="O'Sullivan D.M."/>
            <person name="Scott B."/>
            <person name="Tudzynski P."/>
            <person name="An Z."/>
            <person name="Arnaoudova E.G."/>
            <person name="Bullock C.T."/>
            <person name="Charlton N.D."/>
            <person name="Chen L."/>
            <person name="Cox M."/>
            <person name="Dinkins R.D."/>
            <person name="Florea S."/>
            <person name="Glenn A.E."/>
            <person name="Gordon A."/>
            <person name="Gueldener U."/>
            <person name="Harris D.R."/>
            <person name="Hollin W."/>
            <person name="Jaromczyk J."/>
            <person name="Johnson R.D."/>
            <person name="Khan A.K."/>
            <person name="Leistner E."/>
            <person name="Leuchtmann A."/>
            <person name="Li C."/>
            <person name="Liu J."/>
            <person name="Liu J."/>
            <person name="Liu M."/>
            <person name="Mace W."/>
            <person name="Machado C."/>
            <person name="Nagabhyru P."/>
            <person name="Pan J."/>
            <person name="Schmid J."/>
            <person name="Sugawara K."/>
            <person name="Steiner U."/>
            <person name="Takach J.E."/>
            <person name="Tanaka E."/>
            <person name="Webb J.S."/>
            <person name="Wilson E.V."/>
            <person name="Wiseman J.L."/>
            <person name="Yoshida R."/>
            <person name="Zeng Z."/>
        </authorList>
    </citation>
    <scope>NUCLEOTIDE SEQUENCE [LARGE SCALE GENOMIC DNA]</scope>
    <source>
        <strain evidence="1 2">20.1</strain>
    </source>
</reference>
<dbReference type="HOGENOM" id="CLU_1199690_0_0_1"/>
<comment type="caution">
    <text evidence="1">The sequence shown here is derived from an EMBL/GenBank/DDBJ whole genome shotgun (WGS) entry which is preliminary data.</text>
</comment>
<dbReference type="AlphaFoldDB" id="M1W142"/>
<evidence type="ECO:0000313" key="1">
    <source>
        <dbReference type="EMBL" id="CCE30546.1"/>
    </source>
</evidence>
<evidence type="ECO:0008006" key="3">
    <source>
        <dbReference type="Google" id="ProtNLM"/>
    </source>
</evidence>
<sequence length="231" mass="25561">MAHPPLCGFLSTRKQQNIQQSKSVHHADRIEIGVLSQMTHNPVNGSTWEKHELLVTPLLDHFEASGPNGIHQCLVTIPPRCCLSNAKEAAESMLNSIDVASALAAQLATVLSHDHVHYRGYAHGDLNLDNVFLQFPSLSMTYQSNNYTYYTRSGKPVKEPVVCRDPDSKTASADPSVPSYGVKPMCFVSLENDIALDEAKLLLSNFGVAFRPEDNPQFEAYTRLELQPART</sequence>
<name>M1W142_CLAP2</name>
<keyword evidence="2" id="KW-1185">Reference proteome</keyword>
<dbReference type="Proteomes" id="UP000016801">
    <property type="component" value="Unassembled WGS sequence"/>
</dbReference>
<dbReference type="SUPFAM" id="SSF56112">
    <property type="entry name" value="Protein kinase-like (PK-like)"/>
    <property type="match status" value="1"/>
</dbReference>
<dbReference type="EMBL" id="CAGA01000023">
    <property type="protein sequence ID" value="CCE30546.1"/>
    <property type="molecule type" value="Genomic_DNA"/>
</dbReference>
<evidence type="ECO:0000313" key="2">
    <source>
        <dbReference type="Proteomes" id="UP000016801"/>
    </source>
</evidence>
<accession>M1W142</accession>
<organism evidence="1 2">
    <name type="scientific">Claviceps purpurea (strain 20.1)</name>
    <name type="common">Ergot fungus</name>
    <name type="synonym">Sphacelia segetum</name>
    <dbReference type="NCBI Taxonomy" id="1111077"/>
    <lineage>
        <taxon>Eukaryota</taxon>
        <taxon>Fungi</taxon>
        <taxon>Dikarya</taxon>
        <taxon>Ascomycota</taxon>
        <taxon>Pezizomycotina</taxon>
        <taxon>Sordariomycetes</taxon>
        <taxon>Hypocreomycetidae</taxon>
        <taxon>Hypocreales</taxon>
        <taxon>Clavicipitaceae</taxon>
        <taxon>Claviceps</taxon>
    </lineage>
</organism>
<gene>
    <name evidence="1" type="ORF">CPUR_04394</name>
</gene>
<dbReference type="eggNOG" id="KOG1290">
    <property type="taxonomic scope" value="Eukaryota"/>
</dbReference>
<dbReference type="OrthoDB" id="5979581at2759"/>
<dbReference type="Gene3D" id="3.30.200.20">
    <property type="entry name" value="Phosphorylase Kinase, domain 1"/>
    <property type="match status" value="1"/>
</dbReference>
<dbReference type="Gene3D" id="1.10.510.10">
    <property type="entry name" value="Transferase(Phosphotransferase) domain 1"/>
    <property type="match status" value="1"/>
</dbReference>
<dbReference type="InterPro" id="IPR011009">
    <property type="entry name" value="Kinase-like_dom_sf"/>
</dbReference>